<evidence type="ECO:0000313" key="17">
    <source>
        <dbReference type="EMBL" id="KYG75953.1"/>
    </source>
</evidence>
<comment type="similarity">
    <text evidence="3">In the N-terminal section; belongs to the glycosyltransferase 51 family.</text>
</comment>
<keyword evidence="13" id="KW-0472">Membrane</keyword>
<proteinExistence type="inferred from homology"/>
<dbReference type="InterPro" id="IPR012338">
    <property type="entry name" value="Beta-lactam/transpept-like"/>
</dbReference>
<dbReference type="InterPro" id="IPR009647">
    <property type="entry name" value="PBP_C"/>
</dbReference>
<evidence type="ECO:0000256" key="10">
    <source>
        <dbReference type="ARBA" id="ARBA00044770"/>
    </source>
</evidence>
<feature type="domain" description="Penicillin-binding C-terminal" evidence="16">
    <location>
        <begin position="709"/>
        <end position="787"/>
    </location>
</feature>
<protein>
    <recommendedName>
        <fullName evidence="10">peptidoglycan glycosyltransferase</fullName>
        <ecNumber evidence="10">2.4.99.28</ecNumber>
    </recommendedName>
</protein>
<keyword evidence="8" id="KW-0378">Hydrolase</keyword>
<dbReference type="RefSeq" id="WP_068220162.1">
    <property type="nucleotide sequence ID" value="NZ_CP139724.1"/>
</dbReference>
<dbReference type="Pfam" id="PF00912">
    <property type="entry name" value="Transgly"/>
    <property type="match status" value="1"/>
</dbReference>
<comment type="similarity">
    <text evidence="2">In the C-terminal section; belongs to the transpeptidase family.</text>
</comment>
<keyword evidence="7" id="KW-0808">Transferase</keyword>
<dbReference type="EC" id="2.4.99.28" evidence="10"/>
<dbReference type="AlphaFoldDB" id="A0A150XB57"/>
<keyword evidence="5" id="KW-0645">Protease</keyword>
<keyword evidence="9" id="KW-0511">Multifunctional enzyme</keyword>
<evidence type="ECO:0000256" key="1">
    <source>
        <dbReference type="ARBA" id="ARBA00004752"/>
    </source>
</evidence>
<feature type="domain" description="Glycosyl transferase family 51" evidence="15">
    <location>
        <begin position="57"/>
        <end position="221"/>
    </location>
</feature>
<keyword evidence="13" id="KW-0812">Transmembrane</keyword>
<evidence type="ECO:0000259" key="16">
    <source>
        <dbReference type="Pfam" id="PF06832"/>
    </source>
</evidence>
<dbReference type="PANTHER" id="PTHR32282:SF15">
    <property type="entry name" value="PENICILLIN-BINDING PROTEIN 1C"/>
    <property type="match status" value="1"/>
</dbReference>
<evidence type="ECO:0000259" key="14">
    <source>
        <dbReference type="Pfam" id="PF00905"/>
    </source>
</evidence>
<comment type="catalytic activity">
    <reaction evidence="11">
        <text>[GlcNAc-(1-&gt;4)-Mur2Ac(oyl-L-Ala-gamma-D-Glu-L-Lys-D-Ala-D-Ala)](n)-di-trans,octa-cis-undecaprenyl diphosphate + beta-D-GlcNAc-(1-&gt;4)-Mur2Ac(oyl-L-Ala-gamma-D-Glu-L-Lys-D-Ala-D-Ala)-di-trans,octa-cis-undecaprenyl diphosphate = [GlcNAc-(1-&gt;4)-Mur2Ac(oyl-L-Ala-gamma-D-Glu-L-Lys-D-Ala-D-Ala)](n+1)-di-trans,octa-cis-undecaprenyl diphosphate + di-trans,octa-cis-undecaprenyl diphosphate + H(+)</text>
        <dbReference type="Rhea" id="RHEA:23708"/>
        <dbReference type="Rhea" id="RHEA-COMP:9602"/>
        <dbReference type="Rhea" id="RHEA-COMP:9603"/>
        <dbReference type="ChEBI" id="CHEBI:15378"/>
        <dbReference type="ChEBI" id="CHEBI:58405"/>
        <dbReference type="ChEBI" id="CHEBI:60033"/>
        <dbReference type="ChEBI" id="CHEBI:78435"/>
        <dbReference type="EC" id="2.4.99.28"/>
    </reaction>
</comment>
<comment type="pathway">
    <text evidence="1">Cell wall biogenesis; peptidoglycan biosynthesis.</text>
</comment>
<evidence type="ECO:0000256" key="13">
    <source>
        <dbReference type="SAM" id="Phobius"/>
    </source>
</evidence>
<keyword evidence="6" id="KW-0328">Glycosyltransferase</keyword>
<evidence type="ECO:0000256" key="8">
    <source>
        <dbReference type="ARBA" id="ARBA00022801"/>
    </source>
</evidence>
<dbReference type="GO" id="GO:0009252">
    <property type="term" value="P:peptidoglycan biosynthetic process"/>
    <property type="evidence" value="ECO:0007669"/>
    <property type="project" value="InterPro"/>
</dbReference>
<dbReference type="GO" id="GO:0008955">
    <property type="term" value="F:peptidoglycan glycosyltransferase activity"/>
    <property type="evidence" value="ECO:0007669"/>
    <property type="project" value="UniProtKB-EC"/>
</dbReference>
<evidence type="ECO:0000256" key="3">
    <source>
        <dbReference type="ARBA" id="ARBA00007739"/>
    </source>
</evidence>
<gene>
    <name evidence="17" type="ORF">AWW68_08985</name>
</gene>
<evidence type="ECO:0000259" key="15">
    <source>
        <dbReference type="Pfam" id="PF00912"/>
    </source>
</evidence>
<dbReference type="PANTHER" id="PTHR32282">
    <property type="entry name" value="BINDING PROTEIN TRANSPEPTIDASE, PUTATIVE-RELATED"/>
    <property type="match status" value="1"/>
</dbReference>
<comment type="caution">
    <text evidence="17">The sequence shown here is derived from an EMBL/GenBank/DDBJ whole genome shotgun (WGS) entry which is preliminary data.</text>
</comment>
<dbReference type="InterPro" id="IPR001264">
    <property type="entry name" value="Glyco_trans_51"/>
</dbReference>
<name>A0A150XB57_9BACT</name>
<dbReference type="Proteomes" id="UP000075606">
    <property type="component" value="Unassembled WGS sequence"/>
</dbReference>
<keyword evidence="13" id="KW-1133">Transmembrane helix</keyword>
<evidence type="ECO:0000256" key="9">
    <source>
        <dbReference type="ARBA" id="ARBA00023268"/>
    </source>
</evidence>
<dbReference type="GO" id="GO:0030288">
    <property type="term" value="C:outer membrane-bounded periplasmic space"/>
    <property type="evidence" value="ECO:0007669"/>
    <property type="project" value="TreeGrafter"/>
</dbReference>
<feature type="region of interest" description="Disordered" evidence="12">
    <location>
        <begin position="481"/>
        <end position="501"/>
    </location>
</feature>
<evidence type="ECO:0000313" key="18">
    <source>
        <dbReference type="Proteomes" id="UP000075606"/>
    </source>
</evidence>
<evidence type="ECO:0000256" key="6">
    <source>
        <dbReference type="ARBA" id="ARBA00022676"/>
    </source>
</evidence>
<accession>A0A150XB57</accession>
<dbReference type="GO" id="GO:0006508">
    <property type="term" value="P:proteolysis"/>
    <property type="evidence" value="ECO:0007669"/>
    <property type="project" value="UniProtKB-KW"/>
</dbReference>
<dbReference type="SUPFAM" id="SSF53955">
    <property type="entry name" value="Lysozyme-like"/>
    <property type="match status" value="1"/>
</dbReference>
<feature type="transmembrane region" description="Helical" evidence="13">
    <location>
        <begin position="12"/>
        <end position="32"/>
    </location>
</feature>
<dbReference type="GO" id="GO:0004180">
    <property type="term" value="F:carboxypeptidase activity"/>
    <property type="evidence" value="ECO:0007669"/>
    <property type="project" value="UniProtKB-KW"/>
</dbReference>
<dbReference type="NCBIfam" id="TIGR02073">
    <property type="entry name" value="PBP_1c"/>
    <property type="match status" value="1"/>
</dbReference>
<dbReference type="STRING" id="333140.AWW68_08985"/>
<dbReference type="InterPro" id="IPR001460">
    <property type="entry name" value="PCN-bd_Tpept"/>
</dbReference>
<organism evidence="17 18">
    <name type="scientific">Roseivirga spongicola</name>
    <dbReference type="NCBI Taxonomy" id="333140"/>
    <lineage>
        <taxon>Bacteria</taxon>
        <taxon>Pseudomonadati</taxon>
        <taxon>Bacteroidota</taxon>
        <taxon>Cytophagia</taxon>
        <taxon>Cytophagales</taxon>
        <taxon>Roseivirgaceae</taxon>
        <taxon>Roseivirga</taxon>
    </lineage>
</organism>
<keyword evidence="4" id="KW-0121">Carboxypeptidase</keyword>
<evidence type="ECO:0000256" key="5">
    <source>
        <dbReference type="ARBA" id="ARBA00022670"/>
    </source>
</evidence>
<dbReference type="InterPro" id="IPR011815">
    <property type="entry name" value="PBP_1c"/>
</dbReference>
<evidence type="ECO:0000256" key="7">
    <source>
        <dbReference type="ARBA" id="ARBA00022679"/>
    </source>
</evidence>
<dbReference type="InterPro" id="IPR050396">
    <property type="entry name" value="Glycosyltr_51/Transpeptidase"/>
</dbReference>
<feature type="domain" description="Penicillin-binding protein transpeptidase" evidence="14">
    <location>
        <begin position="300"/>
        <end position="422"/>
    </location>
</feature>
<evidence type="ECO:0000256" key="4">
    <source>
        <dbReference type="ARBA" id="ARBA00022645"/>
    </source>
</evidence>
<dbReference type="Gene3D" id="1.10.3810.10">
    <property type="entry name" value="Biosynthetic peptidoglycan transglycosylase-like"/>
    <property type="match status" value="1"/>
</dbReference>
<dbReference type="Pfam" id="PF00905">
    <property type="entry name" value="Transpeptidase"/>
    <property type="match status" value="1"/>
</dbReference>
<dbReference type="InterPro" id="IPR023346">
    <property type="entry name" value="Lysozyme-like_dom_sf"/>
</dbReference>
<keyword evidence="18" id="KW-1185">Reference proteome</keyword>
<dbReference type="Pfam" id="PF06832">
    <property type="entry name" value="BiPBP_C"/>
    <property type="match status" value="1"/>
</dbReference>
<reference evidence="17 18" key="1">
    <citation type="submission" date="2016-01" db="EMBL/GenBank/DDBJ databases">
        <title>Genome sequencing of Roseivirga spongicola UST030701-084.</title>
        <authorList>
            <person name="Selvaratnam C."/>
            <person name="Thevarajoo S."/>
            <person name="Goh K.M."/>
            <person name="Ee R."/>
            <person name="Chan K.-G."/>
            <person name="Chong C.S."/>
        </authorList>
    </citation>
    <scope>NUCLEOTIDE SEQUENCE [LARGE SCALE GENOMIC DNA]</scope>
    <source>
        <strain evidence="17 18">UST030701-084</strain>
    </source>
</reference>
<evidence type="ECO:0000256" key="12">
    <source>
        <dbReference type="SAM" id="MobiDB-lite"/>
    </source>
</evidence>
<dbReference type="SUPFAM" id="SSF56601">
    <property type="entry name" value="beta-lactamase/transpeptidase-like"/>
    <property type="match status" value="1"/>
</dbReference>
<evidence type="ECO:0000256" key="11">
    <source>
        <dbReference type="ARBA" id="ARBA00049902"/>
    </source>
</evidence>
<dbReference type="Gene3D" id="3.40.710.10">
    <property type="entry name" value="DD-peptidase/beta-lactamase superfamily"/>
    <property type="match status" value="1"/>
</dbReference>
<dbReference type="InterPro" id="IPR036950">
    <property type="entry name" value="PBP_transglycosylase"/>
</dbReference>
<dbReference type="EMBL" id="LRPC01000012">
    <property type="protein sequence ID" value="KYG75953.1"/>
    <property type="molecule type" value="Genomic_DNA"/>
</dbReference>
<sequence>MIKRIKKYRKALMVTLLILGVGYYFCLPKTLFDDPYATVVNDRSGALLSARIANDGQWRFPELDSLPQKYVTALLSFEDKRFYYHPGVDPLAFGRAIKQNVQAGRIVSGGSTLSMQVIRLHRKGKDRSIFEKLIEMVLATRLELRYSKEEILRLYASHAPFGGNTVGLNAAAWRYFERNPAQLSWAEAALLAVLPNQPAMLYPGKSVDPLKSKRDRLLQKLFEGGEMDETDLELALSEPLPRKPQDLPQLASHYTNFLISSGQEGKQIQSGLDIHTQRDVVNILNAHHQLLKTEGIHNASAIVLDVQRNEVLAYAGNVMGAGSEHQEFVDVIQAPRSTGSLLKPILYASLLDGGQILPQTLIPDVPMFFGDFAPQNFSRTYDGAVHADMAIARSLNIPAVEMLKMYGYPKFHQKLRDMGMSTLNRPAGHYGLSLILGGSEGTLWDLTNMYAGMSRTLSHFNRERYREGDFEFARLQSSKFARDSAPDASGRGNDKSKNGNDIPNHLSAASIWFAFEAMLEVYRPNEDAAWKLYSSASKIAWKTGTSFGYRDGWAIGITPEYVVGVWVGNADGEGRPGLTGIKAAAPIMFDIFDRLPETTWFNMPRAELVTAAVDRESGYLASPYSSQIDTVFIPKVGLRTASSPFHQLVHLDASQKFQVNAGCVPLSEMVTKSWFELPPKLAYYYKMKNPTYAEPPPFMPGCETQLTRLKAMEMIYPEPNASFYLPVEQDGQLGKIVFEATHQNRTTKVHWHLDGEYQGYTQSEHVMSFQPNNGNHRLVLVDDLGNELVRRFEVLKKSEE</sequence>
<dbReference type="GO" id="GO:0008658">
    <property type="term" value="F:penicillin binding"/>
    <property type="evidence" value="ECO:0007669"/>
    <property type="project" value="InterPro"/>
</dbReference>
<evidence type="ECO:0000256" key="2">
    <source>
        <dbReference type="ARBA" id="ARBA00007090"/>
    </source>
</evidence>